<dbReference type="Proteomes" id="UP000677457">
    <property type="component" value="Unassembled WGS sequence"/>
</dbReference>
<accession>A0ABQ4JU65</accession>
<organism evidence="3 4">
    <name type="scientific">Salinispora arenicola</name>
    <dbReference type="NCBI Taxonomy" id="168697"/>
    <lineage>
        <taxon>Bacteria</taxon>
        <taxon>Bacillati</taxon>
        <taxon>Actinomycetota</taxon>
        <taxon>Actinomycetes</taxon>
        <taxon>Micromonosporales</taxon>
        <taxon>Micromonosporaceae</taxon>
        <taxon>Salinispora</taxon>
    </lineage>
</organism>
<dbReference type="PANTHER" id="PTHR36503:SF3">
    <property type="entry name" value="BLR0126 PROTEIN"/>
    <property type="match status" value="1"/>
</dbReference>
<reference evidence="3 4" key="1">
    <citation type="submission" date="2021-03" db="EMBL/GenBank/DDBJ databases">
        <title>Whole genome shotgun sequence of Salinispora arenicola NBRC 105043.</title>
        <authorList>
            <person name="Komaki H."/>
            <person name="Tamura T."/>
        </authorList>
    </citation>
    <scope>NUCLEOTIDE SEQUENCE [LARGE SCALE GENOMIC DNA]</scope>
    <source>
        <strain evidence="3 4">NBRC 105043</strain>
    </source>
</reference>
<name>A0ABQ4JU65_SALAC</name>
<keyword evidence="4" id="KW-1185">Reference proteome</keyword>
<evidence type="ECO:0000313" key="3">
    <source>
        <dbReference type="EMBL" id="GIM85581.1"/>
    </source>
</evidence>
<evidence type="ECO:0000256" key="1">
    <source>
        <dbReference type="SAM" id="MobiDB-lite"/>
    </source>
</evidence>
<evidence type="ECO:0000313" key="4">
    <source>
        <dbReference type="Proteomes" id="UP000677457"/>
    </source>
</evidence>
<dbReference type="PANTHER" id="PTHR36503">
    <property type="entry name" value="BLR2520 PROTEIN"/>
    <property type="match status" value="1"/>
</dbReference>
<feature type="domain" description="VOC" evidence="2">
    <location>
        <begin position="74"/>
        <end position="196"/>
    </location>
</feature>
<dbReference type="InterPro" id="IPR029068">
    <property type="entry name" value="Glyas_Bleomycin-R_OHBP_Dase"/>
</dbReference>
<dbReference type="PROSITE" id="PS51819">
    <property type="entry name" value="VOC"/>
    <property type="match status" value="1"/>
</dbReference>
<dbReference type="SUPFAM" id="SSF54593">
    <property type="entry name" value="Glyoxalase/Bleomycin resistance protein/Dihydroxybiphenyl dioxygenase"/>
    <property type="match status" value="1"/>
</dbReference>
<protein>
    <recommendedName>
        <fullName evidence="2">VOC domain-containing protein</fullName>
    </recommendedName>
</protein>
<sequence>MQEFSETFSKLVITAPGPGPGWDTRHGGPRARGRAANSGQDEHGGTSCRHGTPVSDSFKTRAASTRTVCAMAPTFNAIGLAVADLTASLSFYRRLGLEFPADAERETHVEATVAGGIRLMWDTDASLQSLDPDYQPGRSFGGWAFLCADAAEVDRVHADLLAAGHPSVKAPWNAPWGQRYAQVRDPDGYVVDLFAWNPSPE</sequence>
<dbReference type="EMBL" id="BOQM01000015">
    <property type="protein sequence ID" value="GIM85581.1"/>
    <property type="molecule type" value="Genomic_DNA"/>
</dbReference>
<feature type="region of interest" description="Disordered" evidence="1">
    <location>
        <begin position="1"/>
        <end position="56"/>
    </location>
</feature>
<proteinExistence type="predicted"/>
<dbReference type="Pfam" id="PF00903">
    <property type="entry name" value="Glyoxalase"/>
    <property type="match status" value="1"/>
</dbReference>
<gene>
    <name evidence="3" type="ORF">Sar04_23250</name>
</gene>
<dbReference type="Gene3D" id="3.10.180.10">
    <property type="entry name" value="2,3-Dihydroxybiphenyl 1,2-Dioxygenase, domain 1"/>
    <property type="match status" value="1"/>
</dbReference>
<evidence type="ECO:0000259" key="2">
    <source>
        <dbReference type="PROSITE" id="PS51819"/>
    </source>
</evidence>
<comment type="caution">
    <text evidence="3">The sequence shown here is derived from an EMBL/GenBank/DDBJ whole genome shotgun (WGS) entry which is preliminary data.</text>
</comment>
<dbReference type="InterPro" id="IPR037523">
    <property type="entry name" value="VOC_core"/>
</dbReference>
<dbReference type="InterPro" id="IPR004360">
    <property type="entry name" value="Glyas_Fos-R_dOase_dom"/>
</dbReference>